<dbReference type="InterPro" id="IPR050276">
    <property type="entry name" value="MshD_Acetyltransferase"/>
</dbReference>
<dbReference type="InterPro" id="IPR000182">
    <property type="entry name" value="GNAT_dom"/>
</dbReference>
<accession>A0ABT1SWR0</accession>
<dbReference type="PROSITE" id="PS51186">
    <property type="entry name" value="GNAT"/>
    <property type="match status" value="1"/>
</dbReference>
<protein>
    <submittedName>
        <fullName evidence="2">GNAT family N-acetyltransferase</fullName>
    </submittedName>
</protein>
<evidence type="ECO:0000313" key="2">
    <source>
        <dbReference type="EMBL" id="MCQ6956792.1"/>
    </source>
</evidence>
<name>A0ABT1SWR0_9SPHI</name>
<dbReference type="InterPro" id="IPR016181">
    <property type="entry name" value="Acyl_CoA_acyltransferase"/>
</dbReference>
<dbReference type="Gene3D" id="3.40.630.30">
    <property type="match status" value="1"/>
</dbReference>
<evidence type="ECO:0000313" key="3">
    <source>
        <dbReference type="Proteomes" id="UP001204376"/>
    </source>
</evidence>
<evidence type="ECO:0000259" key="1">
    <source>
        <dbReference type="PROSITE" id="PS51186"/>
    </source>
</evidence>
<reference evidence="2 3" key="1">
    <citation type="submission" date="2022-07" db="EMBL/GenBank/DDBJ databases">
        <title>Mucilaginibacter sp. JC4.</title>
        <authorList>
            <person name="Le V."/>
            <person name="Ko S.-R."/>
            <person name="Ahn C.-Y."/>
            <person name="Oh H.-M."/>
        </authorList>
    </citation>
    <scope>NUCLEOTIDE SEQUENCE [LARGE SCALE GENOMIC DNA]</scope>
    <source>
        <strain evidence="2 3">JC4</strain>
    </source>
</reference>
<keyword evidence="3" id="KW-1185">Reference proteome</keyword>
<dbReference type="CDD" id="cd04301">
    <property type="entry name" value="NAT_SF"/>
    <property type="match status" value="1"/>
</dbReference>
<dbReference type="Pfam" id="PF00583">
    <property type="entry name" value="Acetyltransf_1"/>
    <property type="match status" value="1"/>
</dbReference>
<comment type="caution">
    <text evidence="2">The sequence shown here is derived from an EMBL/GenBank/DDBJ whole genome shotgun (WGS) entry which is preliminary data.</text>
</comment>
<sequence length="173" mass="19868">MNSSIQINRVSLADAETLLNLSRKTFFDAFAHLNNAADMEAYASKAFTLKRYEQELSNPDSHFYFAVVDNAITGYIKLNYNSAQTELQDANALEVERIYILQEHQGKQIGKHLLDFAIQTAVDEKMAYIWLGVWEHNNKAINFYKSKGFIQFGSHSFMLGTDEQTDILMRKEL</sequence>
<gene>
    <name evidence="2" type="ORF">NPE20_02435</name>
</gene>
<dbReference type="SUPFAM" id="SSF55729">
    <property type="entry name" value="Acyl-CoA N-acyltransferases (Nat)"/>
    <property type="match status" value="1"/>
</dbReference>
<dbReference type="Proteomes" id="UP001204376">
    <property type="component" value="Unassembled WGS sequence"/>
</dbReference>
<feature type="domain" description="N-acetyltransferase" evidence="1">
    <location>
        <begin position="5"/>
        <end position="173"/>
    </location>
</feature>
<dbReference type="PANTHER" id="PTHR43617:SF33">
    <property type="entry name" value="SPORE COAT POLYSACCHARIDE BIOSYNTHESIS PROTEIN SPSD"/>
    <property type="match status" value="1"/>
</dbReference>
<dbReference type="RefSeq" id="WP_256537007.1">
    <property type="nucleotide sequence ID" value="NZ_JANHOH010000001.1"/>
</dbReference>
<proteinExistence type="predicted"/>
<dbReference type="PANTHER" id="PTHR43617">
    <property type="entry name" value="L-AMINO ACID N-ACETYLTRANSFERASE"/>
    <property type="match status" value="1"/>
</dbReference>
<dbReference type="EMBL" id="JANHOH010000001">
    <property type="protein sequence ID" value="MCQ6956792.1"/>
    <property type="molecule type" value="Genomic_DNA"/>
</dbReference>
<organism evidence="2 3">
    <name type="scientific">Mucilaginibacter aquariorum</name>
    <dbReference type="NCBI Taxonomy" id="2967225"/>
    <lineage>
        <taxon>Bacteria</taxon>
        <taxon>Pseudomonadati</taxon>
        <taxon>Bacteroidota</taxon>
        <taxon>Sphingobacteriia</taxon>
        <taxon>Sphingobacteriales</taxon>
        <taxon>Sphingobacteriaceae</taxon>
        <taxon>Mucilaginibacter</taxon>
    </lineage>
</organism>